<reference evidence="1 2" key="1">
    <citation type="submission" date="2015-08" db="EMBL/GenBank/DDBJ databases">
        <title>Next Generation Sequencing and Analysis of the Genome of Puccinia sorghi L Schw, the Causal Agent of Maize Common Rust.</title>
        <authorList>
            <person name="Rochi L."/>
            <person name="Burguener G."/>
            <person name="Darino M."/>
            <person name="Turjanski A."/>
            <person name="Kreff E."/>
            <person name="Dieguez M.J."/>
            <person name="Sacco F."/>
        </authorList>
    </citation>
    <scope>NUCLEOTIDE SEQUENCE [LARGE SCALE GENOMIC DNA]</scope>
    <source>
        <strain evidence="1 2">RO10H11247</strain>
    </source>
</reference>
<gene>
    <name evidence="1" type="ORF">VP01_1748g11</name>
</gene>
<name>A0A0L6VF64_9BASI</name>
<comment type="caution">
    <text evidence="1">The sequence shown here is derived from an EMBL/GenBank/DDBJ whole genome shotgun (WGS) entry which is preliminary data.</text>
</comment>
<accession>A0A0L6VF64</accession>
<dbReference type="AlphaFoldDB" id="A0A0L6VF64"/>
<protein>
    <submittedName>
        <fullName evidence="1">Putative signal peptide protein</fullName>
    </submittedName>
</protein>
<evidence type="ECO:0000313" key="2">
    <source>
        <dbReference type="Proteomes" id="UP000037035"/>
    </source>
</evidence>
<evidence type="ECO:0000313" key="1">
    <source>
        <dbReference type="EMBL" id="KNZ59373.1"/>
    </source>
</evidence>
<sequence>MPGPQLLINFCHHLWLIDYLLVDFLEIFVQD</sequence>
<dbReference type="Proteomes" id="UP000037035">
    <property type="component" value="Unassembled WGS sequence"/>
</dbReference>
<dbReference type="EMBL" id="LAVV01006557">
    <property type="protein sequence ID" value="KNZ59373.1"/>
    <property type="molecule type" value="Genomic_DNA"/>
</dbReference>
<organism evidence="1 2">
    <name type="scientific">Puccinia sorghi</name>
    <dbReference type="NCBI Taxonomy" id="27349"/>
    <lineage>
        <taxon>Eukaryota</taxon>
        <taxon>Fungi</taxon>
        <taxon>Dikarya</taxon>
        <taxon>Basidiomycota</taxon>
        <taxon>Pucciniomycotina</taxon>
        <taxon>Pucciniomycetes</taxon>
        <taxon>Pucciniales</taxon>
        <taxon>Pucciniaceae</taxon>
        <taxon>Puccinia</taxon>
    </lineage>
</organism>
<keyword evidence="2" id="KW-1185">Reference proteome</keyword>
<proteinExistence type="predicted"/>
<dbReference type="VEuPathDB" id="FungiDB:VP01_1748g11"/>